<feature type="region of interest" description="Disordered" evidence="2">
    <location>
        <begin position="270"/>
        <end position="329"/>
    </location>
</feature>
<feature type="compositionally biased region" description="Basic and acidic residues" evidence="2">
    <location>
        <begin position="320"/>
        <end position="329"/>
    </location>
</feature>
<dbReference type="PANTHER" id="PTHR46888:SF11">
    <property type="entry name" value="SCAN BOX DOMAIN-CONTAINING PROTEIN"/>
    <property type="match status" value="1"/>
</dbReference>
<protein>
    <recommendedName>
        <fullName evidence="3">SCAN box domain-containing protein</fullName>
    </recommendedName>
</protein>
<feature type="compositionally biased region" description="Basic and acidic residues" evidence="2">
    <location>
        <begin position="271"/>
        <end position="290"/>
    </location>
</feature>
<dbReference type="InterPro" id="IPR038269">
    <property type="entry name" value="SCAN_sf"/>
</dbReference>
<dbReference type="SUPFAM" id="SSF47353">
    <property type="entry name" value="Retrovirus capsid dimerization domain-like"/>
    <property type="match status" value="1"/>
</dbReference>
<dbReference type="EMBL" id="JO845266">
    <property type="protein sequence ID" value="AEO36882.1"/>
    <property type="molecule type" value="mRNA"/>
</dbReference>
<organism evidence="4">
    <name type="scientific">Amblyomma maculatum</name>
    <name type="common">Gulf Coast tick</name>
    <dbReference type="NCBI Taxonomy" id="34609"/>
    <lineage>
        <taxon>Eukaryota</taxon>
        <taxon>Metazoa</taxon>
        <taxon>Ecdysozoa</taxon>
        <taxon>Arthropoda</taxon>
        <taxon>Chelicerata</taxon>
        <taxon>Arachnida</taxon>
        <taxon>Acari</taxon>
        <taxon>Parasitiformes</taxon>
        <taxon>Ixodida</taxon>
        <taxon>Ixodoidea</taxon>
        <taxon>Ixodidae</taxon>
        <taxon>Amblyomminae</taxon>
        <taxon>Amblyomma</taxon>
    </lineage>
</organism>
<evidence type="ECO:0000259" key="3">
    <source>
        <dbReference type="Pfam" id="PF02023"/>
    </source>
</evidence>
<dbReference type="InterPro" id="IPR003309">
    <property type="entry name" value="SCAN_dom"/>
</dbReference>
<dbReference type="AlphaFoldDB" id="G3MTR4"/>
<name>G3MTR4_AMBMU</name>
<dbReference type="Gene3D" id="1.10.4020.10">
    <property type="entry name" value="DNA breaking-rejoining enzymes"/>
    <property type="match status" value="1"/>
</dbReference>
<dbReference type="Pfam" id="PF02023">
    <property type="entry name" value="SCAN"/>
    <property type="match status" value="1"/>
</dbReference>
<feature type="coiled-coil region" evidence="1">
    <location>
        <begin position="51"/>
        <end position="84"/>
    </location>
</feature>
<sequence length="364" mass="42191">MDKLKVQDLLEICQELGISVGPTKRKKPILELMRAEEVTEEEAGEAWKTVLERKKLEEKELERKKEAEQREHELQLKKLEIEALRISTGRSVSSGGQSKMKDLLQPFRVGEDIALFLVNFERTCEKVGFERDEWPQKLLTVLPCEASVVVARLSNDEAKDYDKVKAALLRKYRLSTEAFRQRFRNARKGTESHQEFAYEIRANMTEWLKSAGAYEDHDKVVECIGLEQFYRGISEEVRFWVQDRMTELSLDKAAELAEEYNIRRNVRPKLAKQEKSDRTDFVPRRLEGRRFSPPKNLEKAPPQALGSGTEGQAKSPNPAERSKSPDDNARAFEARRPVICYNCKERATWLEAAKRKSLCKHCRF</sequence>
<evidence type="ECO:0000313" key="4">
    <source>
        <dbReference type="EMBL" id="AEO36882.1"/>
    </source>
</evidence>
<proteinExistence type="evidence at transcript level"/>
<dbReference type="PANTHER" id="PTHR46888">
    <property type="entry name" value="ZINC KNUCKLE DOMAINCONTAINING PROTEIN-RELATED"/>
    <property type="match status" value="1"/>
</dbReference>
<evidence type="ECO:0000256" key="2">
    <source>
        <dbReference type="SAM" id="MobiDB-lite"/>
    </source>
</evidence>
<evidence type="ECO:0000256" key="1">
    <source>
        <dbReference type="SAM" id="Coils"/>
    </source>
</evidence>
<accession>G3MTR4</accession>
<keyword evidence="1" id="KW-0175">Coiled coil</keyword>
<reference evidence="4" key="1">
    <citation type="journal article" date="2011" name="PLoS ONE">
        <title>A deep insight into the sialotranscriptome of the gulf coast tick, Amblyomma maculatum.</title>
        <authorList>
            <person name="Karim S."/>
            <person name="Singh P."/>
            <person name="Ribeiro J.M."/>
        </authorList>
    </citation>
    <scope>NUCLEOTIDE SEQUENCE</scope>
    <source>
        <tissue evidence="4">Salivary gland</tissue>
    </source>
</reference>
<feature type="domain" description="SCAN box" evidence="3">
    <location>
        <begin position="177"/>
        <end position="263"/>
    </location>
</feature>